<feature type="region of interest" description="Disordered" evidence="13">
    <location>
        <begin position="916"/>
        <end position="962"/>
    </location>
</feature>
<sequence length="1078" mass="115827">MATCIKSVPRSALAAFSPEAPYLATGTMAGAVDLSFSSSANLEIFKMDLRSEGHELPLAGACPSGERFHRLSWGRPPTSPSEDYSLGLVAGGLVDGSISIWNPLRLISASSGEVEDALVSRLEKHKGPVRGLEFCNLSPNLLASGADEGELCIWDLAKPSEPIHYPALKSGAQSEVSFVSWNPKFQPILASTSHNGVTGRKCFIFIFFSDSRKCTVLQWNPDMSTQLIIALDAGHSSSLKLWDVRRAIAPLKEFVGHTDGVIAMSWCPNDSLYLLTCSKDNRTICWDTNSGEILSELPASTSCNFDVQWCPKIPGVISASSFDVKIGLYNIEASAKLSATGANFQAPVKLRAPKWLKCPVGLSFGFGGKLVSFQPSVSAPGTPVGSSEVYMHSLVTESSLVSRSTDFVAAIENGEKGSLRVLCEQKSLKSQFEDEKETWSFLKVMFEDDGTARTKLLAHLGFSVASESQDGDTLGMEVSQKLSVDEKTPVEAPHIGTGDGGPFDFDNGENFFNNPLPEFNSFTAEASNVPVAEKVQLEPEESAESTDSVFDDGIRHALIVGDYKGAVSQCISANRMADALVIAQMGGASLWESTRDQYLRKSSVSYLKVVSAMVKNDLLGFVNERPLELWKETLAILCTFAQKEEWTVLCDALASRLLASGNTFAATLCYICSGNLKKTVEIWSFSLKSELGGKTYVDLLQDLMEKTVVLFLATGGKQFNSSLAKLVENYVELLASQGLLNIAMEYLRLLGSKGFSQELDILQDRIAATVGAEKPAPKASSSEAAVAEQPVYGVEQATLGAVNGSLNYYQQPGISGSPYVENYHQPLVSPSGGYQPPQQKQQPAQFTPGPPAQMFVPSQSQMIPQGSFPPTGVAQPPVKFFVPAAAPTLKNVHQYQANTLGSQLYPGAGDVTYQPGGGLGHTSLGTGLPHEVPSQKPPQSVAANPPPRSFTPPTVQTVDTSNVPGELRPVIATLTRLYNETSEAIGGPHANASKKREIEDNSRKIGSLFAKLNSGDISPNAASKLVQLCQALDSGDYASALHIQVLLTTSDWDECNFWLAALKRMIKTRQSGAGRPPS</sequence>
<dbReference type="GO" id="GO:0030127">
    <property type="term" value="C:COPII vesicle coat"/>
    <property type="evidence" value="ECO:0007669"/>
    <property type="project" value="TreeGrafter"/>
</dbReference>
<keyword evidence="8" id="KW-0931">ER-Golgi transport</keyword>
<dbReference type="Proteomes" id="UP000663760">
    <property type="component" value="Chromosome 15"/>
</dbReference>
<keyword evidence="10" id="KW-0333">Golgi apparatus</keyword>
<keyword evidence="5 12" id="KW-0853">WD repeat</keyword>
<feature type="compositionally biased region" description="Low complexity" evidence="13">
    <location>
        <begin position="835"/>
        <end position="845"/>
    </location>
</feature>
<dbReference type="PANTHER" id="PTHR13923">
    <property type="entry name" value="SEC31-RELATED PROTEIN"/>
    <property type="match status" value="1"/>
</dbReference>
<dbReference type="PANTHER" id="PTHR13923:SF11">
    <property type="entry name" value="SECRETORY 31, ISOFORM D"/>
    <property type="match status" value="1"/>
</dbReference>
<evidence type="ECO:0000256" key="13">
    <source>
        <dbReference type="SAM" id="MobiDB-lite"/>
    </source>
</evidence>
<evidence type="ECO:0000256" key="4">
    <source>
        <dbReference type="ARBA" id="ARBA00022448"/>
    </source>
</evidence>
<dbReference type="FunFam" id="2.130.10.10:FF:000295">
    <property type="entry name" value="Protein transport protein SEC31 homolog B"/>
    <property type="match status" value="1"/>
</dbReference>
<dbReference type="InterPro" id="IPR024298">
    <property type="entry name" value="Sec16_Sec23-bd"/>
</dbReference>
<dbReference type="EMBL" id="LR746278">
    <property type="protein sequence ID" value="CAA7409022.1"/>
    <property type="molecule type" value="Genomic_DNA"/>
</dbReference>
<evidence type="ECO:0000256" key="7">
    <source>
        <dbReference type="ARBA" id="ARBA00022824"/>
    </source>
</evidence>
<dbReference type="GO" id="GO:0005794">
    <property type="term" value="C:Golgi apparatus"/>
    <property type="evidence" value="ECO:0007669"/>
    <property type="project" value="UniProtKB-SubCell"/>
</dbReference>
<dbReference type="Gene3D" id="2.130.10.10">
    <property type="entry name" value="YVTN repeat-like/Quinoprotein amine dehydrogenase"/>
    <property type="match status" value="1"/>
</dbReference>
<comment type="similarity">
    <text evidence="3">Belongs to the WD repeat SEC31 family.</text>
</comment>
<evidence type="ECO:0000256" key="2">
    <source>
        <dbReference type="ARBA" id="ARBA00004555"/>
    </source>
</evidence>
<evidence type="ECO:0000313" key="15">
    <source>
        <dbReference type="EMBL" id="CAA7409022.1"/>
    </source>
</evidence>
<dbReference type="GO" id="GO:0070971">
    <property type="term" value="C:endoplasmic reticulum exit site"/>
    <property type="evidence" value="ECO:0007669"/>
    <property type="project" value="TreeGrafter"/>
</dbReference>
<dbReference type="InterPro" id="IPR015943">
    <property type="entry name" value="WD40/YVTN_repeat-like_dom_sf"/>
</dbReference>
<accession>A0A7I8LGR8</accession>
<dbReference type="Gene3D" id="1.20.940.10">
    <property type="entry name" value="Functional domain of the splicing factor Prp18"/>
    <property type="match status" value="1"/>
</dbReference>
<dbReference type="Gene3D" id="1.25.40.1030">
    <property type="match status" value="1"/>
</dbReference>
<name>A0A7I8LGR8_SPIIN</name>
<evidence type="ECO:0000256" key="12">
    <source>
        <dbReference type="PROSITE-ProRule" id="PRU00221"/>
    </source>
</evidence>
<proteinExistence type="inferred from homology"/>
<dbReference type="GO" id="GO:0005198">
    <property type="term" value="F:structural molecule activity"/>
    <property type="evidence" value="ECO:0007669"/>
    <property type="project" value="TreeGrafter"/>
</dbReference>
<dbReference type="PROSITE" id="PS50082">
    <property type="entry name" value="WD_REPEATS_2"/>
    <property type="match status" value="2"/>
</dbReference>
<dbReference type="InterPro" id="IPR040251">
    <property type="entry name" value="SEC31-like"/>
</dbReference>
<feature type="region of interest" description="Disordered" evidence="13">
    <location>
        <begin position="827"/>
        <end position="849"/>
    </location>
</feature>
<keyword evidence="4" id="KW-0813">Transport</keyword>
<dbReference type="PROSITE" id="PS50294">
    <property type="entry name" value="WD_REPEATS_REGION"/>
    <property type="match status" value="1"/>
</dbReference>
<evidence type="ECO:0000259" key="14">
    <source>
        <dbReference type="Pfam" id="PF12931"/>
    </source>
</evidence>
<gene>
    <name evidence="15" type="ORF">SI8410_15019700</name>
</gene>
<dbReference type="InterPro" id="IPR036322">
    <property type="entry name" value="WD40_repeat_dom_sf"/>
</dbReference>
<feature type="compositionally biased region" description="Polar residues" evidence="13">
    <location>
        <begin position="951"/>
        <end position="962"/>
    </location>
</feature>
<dbReference type="AlphaFoldDB" id="A0A7I8LGR8"/>
<dbReference type="GO" id="GO:0007029">
    <property type="term" value="P:endoplasmic reticulum organization"/>
    <property type="evidence" value="ECO:0007669"/>
    <property type="project" value="TreeGrafter"/>
</dbReference>
<dbReference type="SMART" id="SM00320">
    <property type="entry name" value="WD40"/>
    <property type="match status" value="5"/>
</dbReference>
<reference evidence="15" key="1">
    <citation type="submission" date="2020-02" db="EMBL/GenBank/DDBJ databases">
        <authorList>
            <person name="Scholz U."/>
            <person name="Mascher M."/>
            <person name="Fiebig A."/>
        </authorList>
    </citation>
    <scope>NUCLEOTIDE SEQUENCE</scope>
</reference>
<dbReference type="InterPro" id="IPR001680">
    <property type="entry name" value="WD40_rpt"/>
</dbReference>
<keyword evidence="7" id="KW-0256">Endoplasmic reticulum</keyword>
<evidence type="ECO:0000256" key="1">
    <source>
        <dbReference type="ARBA" id="ARBA00004240"/>
    </source>
</evidence>
<keyword evidence="6" id="KW-0677">Repeat</keyword>
<feature type="domain" description="Sec16 Sec23-binding" evidence="14">
    <location>
        <begin position="554"/>
        <end position="676"/>
    </location>
</feature>
<feature type="repeat" description="WD" evidence="12">
    <location>
        <begin position="122"/>
        <end position="156"/>
    </location>
</feature>
<comment type="subcellular location">
    <subcellularLocation>
        <location evidence="1">Endoplasmic reticulum</location>
    </subcellularLocation>
    <subcellularLocation>
        <location evidence="2">Golgi apparatus</location>
    </subcellularLocation>
</comment>
<comment type="function">
    <text evidence="11">Required for protein transport from the endoplasmic reticulum to the Golgi apparatus.</text>
</comment>
<feature type="compositionally biased region" description="Low complexity" evidence="13">
    <location>
        <begin position="921"/>
        <end position="930"/>
    </location>
</feature>
<evidence type="ECO:0000256" key="6">
    <source>
        <dbReference type="ARBA" id="ARBA00022737"/>
    </source>
</evidence>
<dbReference type="Pfam" id="PF00400">
    <property type="entry name" value="WD40"/>
    <property type="match status" value="2"/>
</dbReference>
<dbReference type="GO" id="GO:0090110">
    <property type="term" value="P:COPII-coated vesicle cargo loading"/>
    <property type="evidence" value="ECO:0007669"/>
    <property type="project" value="TreeGrafter"/>
</dbReference>
<dbReference type="OrthoDB" id="542917at2759"/>
<organism evidence="15 16">
    <name type="scientific">Spirodela intermedia</name>
    <name type="common">Intermediate duckweed</name>
    <dbReference type="NCBI Taxonomy" id="51605"/>
    <lineage>
        <taxon>Eukaryota</taxon>
        <taxon>Viridiplantae</taxon>
        <taxon>Streptophyta</taxon>
        <taxon>Embryophyta</taxon>
        <taxon>Tracheophyta</taxon>
        <taxon>Spermatophyta</taxon>
        <taxon>Magnoliopsida</taxon>
        <taxon>Liliopsida</taxon>
        <taxon>Araceae</taxon>
        <taxon>Lemnoideae</taxon>
        <taxon>Spirodela</taxon>
    </lineage>
</organism>
<evidence type="ECO:0000256" key="3">
    <source>
        <dbReference type="ARBA" id="ARBA00009358"/>
    </source>
</evidence>
<protein>
    <recommendedName>
        <fullName evidence="14">Sec16 Sec23-binding domain-containing protein</fullName>
    </recommendedName>
</protein>
<evidence type="ECO:0000256" key="10">
    <source>
        <dbReference type="ARBA" id="ARBA00023034"/>
    </source>
</evidence>
<evidence type="ECO:0000313" key="16">
    <source>
        <dbReference type="Proteomes" id="UP000663760"/>
    </source>
</evidence>
<keyword evidence="9" id="KW-0653">Protein transport</keyword>
<dbReference type="SUPFAM" id="SSF50978">
    <property type="entry name" value="WD40 repeat-like"/>
    <property type="match status" value="1"/>
</dbReference>
<evidence type="ECO:0000256" key="8">
    <source>
        <dbReference type="ARBA" id="ARBA00022892"/>
    </source>
</evidence>
<feature type="repeat" description="WD" evidence="12">
    <location>
        <begin position="254"/>
        <end position="296"/>
    </location>
</feature>
<dbReference type="Pfam" id="PF12931">
    <property type="entry name" value="TPR_Sec16"/>
    <property type="match status" value="1"/>
</dbReference>
<dbReference type="GO" id="GO:0015031">
    <property type="term" value="P:protein transport"/>
    <property type="evidence" value="ECO:0007669"/>
    <property type="project" value="UniProtKB-KW"/>
</dbReference>
<evidence type="ECO:0000256" key="5">
    <source>
        <dbReference type="ARBA" id="ARBA00022574"/>
    </source>
</evidence>
<keyword evidence="16" id="KW-1185">Reference proteome</keyword>
<evidence type="ECO:0000256" key="9">
    <source>
        <dbReference type="ARBA" id="ARBA00022927"/>
    </source>
</evidence>
<dbReference type="FunFam" id="1.20.940.10:FF:000003">
    <property type="entry name" value="Protein transport protein SEC31 homolog B"/>
    <property type="match status" value="1"/>
</dbReference>
<dbReference type="FunFam" id="1.25.40.1030:FF:000004">
    <property type="entry name" value="Protein transport protein SEC31 homolog B"/>
    <property type="match status" value="1"/>
</dbReference>
<evidence type="ECO:0000256" key="11">
    <source>
        <dbReference type="ARBA" id="ARBA00060100"/>
    </source>
</evidence>